<reference evidence="7" key="1">
    <citation type="submission" date="2017-09" db="EMBL/GenBank/DDBJ databases">
        <title>Depth-based differentiation of microbial function through sediment-hosted aquifers and enrichment of novel symbionts in the deep terrestrial subsurface.</title>
        <authorList>
            <person name="Probst A.J."/>
            <person name="Ladd B."/>
            <person name="Jarett J.K."/>
            <person name="Geller-Mcgrath D.E."/>
            <person name="Sieber C.M.K."/>
            <person name="Emerson J.B."/>
            <person name="Anantharaman K."/>
            <person name="Thomas B.C."/>
            <person name="Malmstrom R."/>
            <person name="Stieglmeier M."/>
            <person name="Klingl A."/>
            <person name="Woyke T."/>
            <person name="Ryan C.M."/>
            <person name="Banfield J.F."/>
        </authorList>
    </citation>
    <scope>NUCLEOTIDE SEQUENCE [LARGE SCALE GENOMIC DNA]</scope>
</reference>
<evidence type="ECO:0000313" key="6">
    <source>
        <dbReference type="EMBL" id="PIT96484.1"/>
    </source>
</evidence>
<dbReference type="Pfam" id="PF01084">
    <property type="entry name" value="Ribosomal_S18"/>
    <property type="match status" value="1"/>
</dbReference>
<dbReference type="Proteomes" id="UP000228533">
    <property type="component" value="Unassembled WGS sequence"/>
</dbReference>
<keyword evidence="3 4" id="KW-0687">Ribonucleoprotein</keyword>
<dbReference type="HAMAP" id="MF_00270">
    <property type="entry name" value="Ribosomal_bS18"/>
    <property type="match status" value="1"/>
</dbReference>
<organism evidence="6 7">
    <name type="scientific">Candidatus Falkowbacteria bacterium CG10_big_fil_rev_8_21_14_0_10_37_14</name>
    <dbReference type="NCBI Taxonomy" id="1974561"/>
    <lineage>
        <taxon>Bacteria</taxon>
        <taxon>Candidatus Falkowiibacteriota</taxon>
    </lineage>
</organism>
<accession>A0A2M6WUL0</accession>
<sequence>MQIKKSCYYCDNKIDYLDYKDVEELQKFTNSYGLILPKRRTGVCSKHQRKLAMGVKRARVMALALFTNK</sequence>
<protein>
    <recommendedName>
        <fullName evidence="4">Small ribosomal subunit protein bS18</fullName>
    </recommendedName>
</protein>
<proteinExistence type="inferred from homology"/>
<dbReference type="PRINTS" id="PR00974">
    <property type="entry name" value="RIBOSOMALS18"/>
</dbReference>
<dbReference type="PANTHER" id="PTHR13479">
    <property type="entry name" value="30S RIBOSOMAL PROTEIN S18"/>
    <property type="match status" value="1"/>
</dbReference>
<evidence type="ECO:0000256" key="5">
    <source>
        <dbReference type="RuleBase" id="RU003910"/>
    </source>
</evidence>
<comment type="similarity">
    <text evidence="1 4 5">Belongs to the bacterial ribosomal protein bS18 family.</text>
</comment>
<evidence type="ECO:0000313" key="7">
    <source>
        <dbReference type="Proteomes" id="UP000228533"/>
    </source>
</evidence>
<dbReference type="Gene3D" id="4.10.640.10">
    <property type="entry name" value="Ribosomal protein S18"/>
    <property type="match status" value="1"/>
</dbReference>
<gene>
    <name evidence="4 6" type="primary">rpsR</name>
    <name evidence="6" type="ORF">COT94_00185</name>
</gene>
<keyword evidence="4" id="KW-0694">RNA-binding</keyword>
<dbReference type="GO" id="GO:0003735">
    <property type="term" value="F:structural constituent of ribosome"/>
    <property type="evidence" value="ECO:0007669"/>
    <property type="project" value="InterPro"/>
</dbReference>
<dbReference type="GO" id="GO:0006412">
    <property type="term" value="P:translation"/>
    <property type="evidence" value="ECO:0007669"/>
    <property type="project" value="UniProtKB-UniRule"/>
</dbReference>
<dbReference type="AlphaFoldDB" id="A0A2M6WUL0"/>
<keyword evidence="4" id="KW-0699">rRNA-binding</keyword>
<evidence type="ECO:0000256" key="3">
    <source>
        <dbReference type="ARBA" id="ARBA00023274"/>
    </source>
</evidence>
<keyword evidence="2 4" id="KW-0689">Ribosomal protein</keyword>
<evidence type="ECO:0000256" key="1">
    <source>
        <dbReference type="ARBA" id="ARBA00005589"/>
    </source>
</evidence>
<name>A0A2M6WUL0_9BACT</name>
<dbReference type="InterPro" id="IPR036870">
    <property type="entry name" value="Ribosomal_bS18_sf"/>
</dbReference>
<dbReference type="InterPro" id="IPR001648">
    <property type="entry name" value="Ribosomal_bS18"/>
</dbReference>
<comment type="subunit">
    <text evidence="4">Part of the 30S ribosomal subunit. Forms a tight heterodimer with protein bS6.</text>
</comment>
<dbReference type="GO" id="GO:0070181">
    <property type="term" value="F:small ribosomal subunit rRNA binding"/>
    <property type="evidence" value="ECO:0007669"/>
    <property type="project" value="TreeGrafter"/>
</dbReference>
<comment type="function">
    <text evidence="4">Binds as a heterodimer with protein bS6 to the central domain of the 16S rRNA, where it helps stabilize the platform of the 30S subunit.</text>
</comment>
<comment type="caution">
    <text evidence="6">The sequence shown here is derived from an EMBL/GenBank/DDBJ whole genome shotgun (WGS) entry which is preliminary data.</text>
</comment>
<dbReference type="GO" id="GO:0022627">
    <property type="term" value="C:cytosolic small ribosomal subunit"/>
    <property type="evidence" value="ECO:0007669"/>
    <property type="project" value="TreeGrafter"/>
</dbReference>
<dbReference type="PANTHER" id="PTHR13479:SF40">
    <property type="entry name" value="SMALL RIBOSOMAL SUBUNIT PROTEIN BS18M"/>
    <property type="match status" value="1"/>
</dbReference>
<evidence type="ECO:0000256" key="4">
    <source>
        <dbReference type="HAMAP-Rule" id="MF_00270"/>
    </source>
</evidence>
<evidence type="ECO:0000256" key="2">
    <source>
        <dbReference type="ARBA" id="ARBA00022980"/>
    </source>
</evidence>
<dbReference type="EMBL" id="PFAM01000003">
    <property type="protein sequence ID" value="PIT96484.1"/>
    <property type="molecule type" value="Genomic_DNA"/>
</dbReference>
<dbReference type="NCBIfam" id="TIGR00165">
    <property type="entry name" value="S18"/>
    <property type="match status" value="1"/>
</dbReference>
<dbReference type="SUPFAM" id="SSF46911">
    <property type="entry name" value="Ribosomal protein S18"/>
    <property type="match status" value="1"/>
</dbReference>